<comment type="caution">
    <text evidence="1">The sequence shown here is derived from an EMBL/GenBank/DDBJ whole genome shotgun (WGS) entry which is preliminary data.</text>
</comment>
<dbReference type="PROSITE" id="PS51257">
    <property type="entry name" value="PROKAR_LIPOPROTEIN"/>
    <property type="match status" value="1"/>
</dbReference>
<dbReference type="OrthoDB" id="2603210at2"/>
<dbReference type="RefSeq" id="WP_064467765.1">
    <property type="nucleotide sequence ID" value="NZ_JAGGKH010000031.1"/>
</dbReference>
<dbReference type="PATRIC" id="fig|217031.6.peg.1117"/>
<reference evidence="1 2" key="1">
    <citation type="submission" date="2015-05" db="EMBL/GenBank/DDBJ databases">
        <title>Comparison of genome.</title>
        <authorList>
            <person name="Zheng Z."/>
            <person name="Sun M."/>
        </authorList>
    </citation>
    <scope>NUCLEOTIDE SEQUENCE [LARGE SCALE GENOMIC DNA]</scope>
    <source>
        <strain evidence="1 2">G25-74</strain>
    </source>
</reference>
<dbReference type="InterPro" id="IPR021598">
    <property type="entry name" value="DUF3221"/>
</dbReference>
<evidence type="ECO:0000313" key="1">
    <source>
        <dbReference type="EMBL" id="OAK73832.1"/>
    </source>
</evidence>
<keyword evidence="2" id="KW-1185">Reference proteome</keyword>
<accession>A0A178A135</accession>
<evidence type="ECO:0000313" key="2">
    <source>
        <dbReference type="Proteomes" id="UP000077881"/>
    </source>
</evidence>
<proteinExistence type="predicted"/>
<dbReference type="Pfam" id="PF11518">
    <property type="entry name" value="DUF3221"/>
    <property type="match status" value="1"/>
</dbReference>
<name>A0A178A135_9BACI</name>
<dbReference type="Proteomes" id="UP000077881">
    <property type="component" value="Unassembled WGS sequence"/>
</dbReference>
<dbReference type="AlphaFoldDB" id="A0A178A135"/>
<sequence>MKEALLILLLGIFTVLLVGCSGKNEVEYTNTASKEGLYVIEKHGGNSVTVAAAQPSGEQENFYDLYTYSSVPSEVEVGQRVKVEPDGALMETFPYQGKAKKVTILPVYKPNTANLDEIQVVQKALQTIKGSSEWPAITSVEFMEAQKLWQVGIKLGEDNRDVEIIDQLSE</sequence>
<protein>
    <submittedName>
        <fullName evidence="1">Uncharacterized protein</fullName>
    </submittedName>
</protein>
<dbReference type="EMBL" id="LDJR01000028">
    <property type="protein sequence ID" value="OAK73832.1"/>
    <property type="molecule type" value="Genomic_DNA"/>
</dbReference>
<gene>
    <name evidence="1" type="ORF">ABB05_05165</name>
</gene>
<organism evidence="1 2">
    <name type="scientific">Lederbergia galactosidilytica</name>
    <dbReference type="NCBI Taxonomy" id="217031"/>
    <lineage>
        <taxon>Bacteria</taxon>
        <taxon>Bacillati</taxon>
        <taxon>Bacillota</taxon>
        <taxon>Bacilli</taxon>
        <taxon>Bacillales</taxon>
        <taxon>Bacillaceae</taxon>
        <taxon>Lederbergia</taxon>
    </lineage>
</organism>